<dbReference type="Gene3D" id="3.40.50.2000">
    <property type="entry name" value="Glycogen Phosphorylase B"/>
    <property type="match status" value="2"/>
</dbReference>
<gene>
    <name evidence="3" type="ORF">A3C12_01420</name>
</gene>
<evidence type="ECO:0000259" key="1">
    <source>
        <dbReference type="Pfam" id="PF00534"/>
    </source>
</evidence>
<name>A0A1G2KPD9_9BACT</name>
<sequence length="400" mass="46235">MKLIYLSHMRFPSERTHSTFALKTCEGFAREGVDVELWIPRRRNPAFRGVDPFRYHRIEKNFIIRRLPAFDVVAIAGKFGNAILTASFSVSVLVYAVSRRLLRRAIFYGHDPYDMAALLFVRPRMYVEFHEMYDSFRRNSRFARWIFSRMAGVITTNRFKVDMVHNELDISRGRILHQPNAVDASAFEVNLDTLAARKSIHFDGRSPDFDGQTVILYTGHLFDWKGADVLFDAHRFLAGDETVYFVGGTKSDVEKFKARSEREGAKNIVMVGERPHGEIPAWLRAADVLVLPHSGKFDIARFEASPVKLFEYMASGRPIVAADLPSIREIVDESMVWFFEPDNPRSLVETIRKALLDREESERKAAKARIEARRYTWTMRSKHIIDFVTRTAQAYENSLR</sequence>
<accession>A0A1G2KPD9</accession>
<dbReference type="Pfam" id="PF00534">
    <property type="entry name" value="Glycos_transf_1"/>
    <property type="match status" value="1"/>
</dbReference>
<dbReference type="InterPro" id="IPR001296">
    <property type="entry name" value="Glyco_trans_1"/>
</dbReference>
<feature type="domain" description="Glycosyltransferase subfamily 4-like N-terminal" evidence="2">
    <location>
        <begin position="19"/>
        <end position="184"/>
    </location>
</feature>
<dbReference type="SUPFAM" id="SSF53756">
    <property type="entry name" value="UDP-Glycosyltransferase/glycogen phosphorylase"/>
    <property type="match status" value="1"/>
</dbReference>
<reference evidence="3 4" key="1">
    <citation type="journal article" date="2016" name="Nat. Commun.">
        <title>Thousands of microbial genomes shed light on interconnected biogeochemical processes in an aquifer system.</title>
        <authorList>
            <person name="Anantharaman K."/>
            <person name="Brown C.T."/>
            <person name="Hug L.A."/>
            <person name="Sharon I."/>
            <person name="Castelle C.J."/>
            <person name="Probst A.J."/>
            <person name="Thomas B.C."/>
            <person name="Singh A."/>
            <person name="Wilkins M.J."/>
            <person name="Karaoz U."/>
            <person name="Brodie E.L."/>
            <person name="Williams K.H."/>
            <person name="Hubbard S.S."/>
            <person name="Banfield J.F."/>
        </authorList>
    </citation>
    <scope>NUCLEOTIDE SEQUENCE [LARGE SCALE GENOMIC DNA]</scope>
</reference>
<dbReference type="InterPro" id="IPR028098">
    <property type="entry name" value="Glyco_trans_4-like_N"/>
</dbReference>
<dbReference type="PANTHER" id="PTHR12526">
    <property type="entry name" value="GLYCOSYLTRANSFERASE"/>
    <property type="match status" value="1"/>
</dbReference>
<proteinExistence type="predicted"/>
<evidence type="ECO:0000313" key="4">
    <source>
        <dbReference type="Proteomes" id="UP000178710"/>
    </source>
</evidence>
<evidence type="ECO:0000313" key="3">
    <source>
        <dbReference type="EMBL" id="OHA01255.1"/>
    </source>
</evidence>
<dbReference type="GO" id="GO:0016757">
    <property type="term" value="F:glycosyltransferase activity"/>
    <property type="evidence" value="ECO:0007669"/>
    <property type="project" value="InterPro"/>
</dbReference>
<dbReference type="Pfam" id="PF13439">
    <property type="entry name" value="Glyco_transf_4"/>
    <property type="match status" value="1"/>
</dbReference>
<protein>
    <submittedName>
        <fullName evidence="3">Uncharacterized protein</fullName>
    </submittedName>
</protein>
<evidence type="ECO:0000259" key="2">
    <source>
        <dbReference type="Pfam" id="PF13439"/>
    </source>
</evidence>
<dbReference type="EMBL" id="MHQK01000031">
    <property type="protein sequence ID" value="OHA01255.1"/>
    <property type="molecule type" value="Genomic_DNA"/>
</dbReference>
<comment type="caution">
    <text evidence="3">The sequence shown here is derived from an EMBL/GenBank/DDBJ whole genome shotgun (WGS) entry which is preliminary data.</text>
</comment>
<organism evidence="3 4">
    <name type="scientific">Candidatus Sungbacteria bacterium RIFCSPHIGHO2_02_FULL_49_20</name>
    <dbReference type="NCBI Taxonomy" id="1802272"/>
    <lineage>
        <taxon>Bacteria</taxon>
        <taxon>Candidatus Sungiibacteriota</taxon>
    </lineage>
</organism>
<feature type="domain" description="Glycosyl transferase family 1" evidence="1">
    <location>
        <begin position="209"/>
        <end position="369"/>
    </location>
</feature>
<dbReference type="Proteomes" id="UP000178710">
    <property type="component" value="Unassembled WGS sequence"/>
</dbReference>
<dbReference type="AlphaFoldDB" id="A0A1G2KPD9"/>